<dbReference type="PRINTS" id="PR00082">
    <property type="entry name" value="GLFDHDRGNASE"/>
</dbReference>
<evidence type="ECO:0000256" key="6">
    <source>
        <dbReference type="PIRSR" id="PIRSR000185-3"/>
    </source>
</evidence>
<dbReference type="Gene3D" id="3.40.50.10860">
    <property type="entry name" value="Leucine Dehydrogenase, chain A, domain 1"/>
    <property type="match status" value="1"/>
</dbReference>
<evidence type="ECO:0000256" key="7">
    <source>
        <dbReference type="RuleBase" id="RU004417"/>
    </source>
</evidence>
<keyword evidence="5" id="KW-0520">NAD</keyword>
<dbReference type="SMART" id="SM00839">
    <property type="entry name" value="ELFV_dehydrog"/>
    <property type="match status" value="1"/>
</dbReference>
<dbReference type="AlphaFoldDB" id="A0A3D9HSC0"/>
<comment type="similarity">
    <text evidence="1 3 7">Belongs to the Glu/Leu/Phe/Val dehydrogenases family.</text>
</comment>
<proteinExistence type="inferred from homology"/>
<dbReference type="Gene3D" id="3.40.50.720">
    <property type="entry name" value="NAD(P)-binding Rossmann-like Domain"/>
    <property type="match status" value="1"/>
</dbReference>
<dbReference type="OrthoDB" id="9803297at2"/>
<evidence type="ECO:0000313" key="9">
    <source>
        <dbReference type="EMBL" id="RED52392.1"/>
    </source>
</evidence>
<dbReference type="PIRSF" id="PIRSF000185">
    <property type="entry name" value="Glu_DH"/>
    <property type="match status" value="1"/>
</dbReference>
<dbReference type="PANTHER" id="PTHR11606">
    <property type="entry name" value="GLUTAMATE DEHYDROGENASE"/>
    <property type="match status" value="1"/>
</dbReference>
<comment type="caution">
    <text evidence="9">The sequence shown here is derived from an EMBL/GenBank/DDBJ whole genome shotgun (WGS) entry which is preliminary data.</text>
</comment>
<feature type="binding site" evidence="5">
    <location>
        <position position="64"/>
    </location>
    <ligand>
        <name>substrate</name>
    </ligand>
</feature>
<dbReference type="InterPro" id="IPR033524">
    <property type="entry name" value="Glu/Leu/Phe/Val_DH_AS"/>
</dbReference>
<feature type="active site" description="Proton donor" evidence="4">
    <location>
        <position position="100"/>
    </location>
</feature>
<dbReference type="InterPro" id="IPR036291">
    <property type="entry name" value="NAD(P)-bd_dom_sf"/>
</dbReference>
<name>A0A3D9HSC0_9PROT</name>
<evidence type="ECO:0000256" key="4">
    <source>
        <dbReference type="PIRSR" id="PIRSR000185-1"/>
    </source>
</evidence>
<feature type="binding site" evidence="5">
    <location>
        <position position="88"/>
    </location>
    <ligand>
        <name>substrate</name>
    </ligand>
</feature>
<sequence>MHSENQKFLETIGDLTEFEPGFVDFFSQPEAFVQKRLVITKDDGSLLIVRGYRCLHSSLCGPGKGGLRFAEDVNADEVCALAEQMTLKTALLELPFGGAKGGISVNPKKLSARERQRVARAWTRAFNQHIGPERDIPAPDMGNGPEEMGWILDEYETINGHSSPAVVTGKPLPLGGLNVREGATARGAAAVVKEMSDHLNLAPSSATVAVQGAGKVGSAIAKRLAEEGFKIIAIADSSGMALSEDGLNVDETFAAKKENGHLGKQKDEESDKPERILEISCDMLVLAAGAGQVTCDNAESIGAKVILELSNGGVELKALKKLDSQGIHVIPGILANSGGVLASYFEWLSGQTGRESLPKDLEKELDKKMAFTASKVYRLSQRHGHNLTQAAYALSLKRLQKCYSLRLGSQ</sequence>
<dbReference type="GO" id="GO:0004352">
    <property type="term" value="F:glutamate dehydrogenase (NAD+) activity"/>
    <property type="evidence" value="ECO:0007669"/>
    <property type="project" value="TreeGrafter"/>
</dbReference>
<protein>
    <recommendedName>
        <fullName evidence="3">Glutamate dehydrogenase</fullName>
    </recommendedName>
</protein>
<gene>
    <name evidence="9" type="ORF">DFP90_102413</name>
</gene>
<evidence type="ECO:0000259" key="8">
    <source>
        <dbReference type="SMART" id="SM00839"/>
    </source>
</evidence>
<dbReference type="SUPFAM" id="SSF51735">
    <property type="entry name" value="NAD(P)-binding Rossmann-fold domains"/>
    <property type="match status" value="1"/>
</dbReference>
<organism evidence="9 10">
    <name type="scientific">Aestuariispira insulae</name>
    <dbReference type="NCBI Taxonomy" id="1461337"/>
    <lineage>
        <taxon>Bacteria</taxon>
        <taxon>Pseudomonadati</taxon>
        <taxon>Pseudomonadota</taxon>
        <taxon>Alphaproteobacteria</taxon>
        <taxon>Rhodospirillales</taxon>
        <taxon>Kiloniellaceae</taxon>
        <taxon>Aestuariispira</taxon>
    </lineage>
</organism>
<evidence type="ECO:0000256" key="1">
    <source>
        <dbReference type="ARBA" id="ARBA00006382"/>
    </source>
</evidence>
<dbReference type="PANTHER" id="PTHR11606:SF13">
    <property type="entry name" value="GLUTAMATE DEHYDROGENASE 1, MITOCHONDRIAL"/>
    <property type="match status" value="1"/>
</dbReference>
<feature type="binding site" evidence="5">
    <location>
        <position position="184"/>
    </location>
    <ligand>
        <name>NAD(+)</name>
        <dbReference type="ChEBI" id="CHEBI:57540"/>
    </ligand>
</feature>
<reference evidence="9 10" key="1">
    <citation type="submission" date="2018-07" db="EMBL/GenBank/DDBJ databases">
        <title>Genomic Encyclopedia of Type Strains, Phase III (KMG-III): the genomes of soil and plant-associated and newly described type strains.</title>
        <authorList>
            <person name="Whitman W."/>
        </authorList>
    </citation>
    <scope>NUCLEOTIDE SEQUENCE [LARGE SCALE GENOMIC DNA]</scope>
    <source>
        <strain evidence="9 10">CECT 8488</strain>
    </source>
</reference>
<dbReference type="GO" id="GO:0006538">
    <property type="term" value="P:L-glutamate catabolic process"/>
    <property type="evidence" value="ECO:0007669"/>
    <property type="project" value="TreeGrafter"/>
</dbReference>
<dbReference type="InterPro" id="IPR006096">
    <property type="entry name" value="Glu/Leu/Phe/Val/Trp_DH_C"/>
</dbReference>
<feature type="binding site" evidence="5">
    <location>
        <position position="343"/>
    </location>
    <ligand>
        <name>substrate</name>
    </ligand>
</feature>
<evidence type="ECO:0000256" key="2">
    <source>
        <dbReference type="ARBA" id="ARBA00023002"/>
    </source>
</evidence>
<dbReference type="SUPFAM" id="SSF53223">
    <property type="entry name" value="Aminoacid dehydrogenase-like, N-terminal domain"/>
    <property type="match status" value="1"/>
</dbReference>
<feature type="domain" description="Glutamate/phenylalanine/leucine/valine/L-tryptophan dehydrogenase C-terminal" evidence="8">
    <location>
        <begin position="177"/>
        <end position="407"/>
    </location>
</feature>
<dbReference type="InterPro" id="IPR046346">
    <property type="entry name" value="Aminoacid_DH-like_N_sf"/>
</dbReference>
<keyword evidence="2 3" id="KW-0560">Oxidoreductase</keyword>
<dbReference type="InterPro" id="IPR014362">
    <property type="entry name" value="Glu_DH"/>
</dbReference>
<dbReference type="InterPro" id="IPR006095">
    <property type="entry name" value="Glu/Leu/Phe/Val/Trp_DH"/>
</dbReference>
<evidence type="ECO:0000256" key="5">
    <source>
        <dbReference type="PIRSR" id="PIRSR000185-2"/>
    </source>
</evidence>
<evidence type="ECO:0000256" key="3">
    <source>
        <dbReference type="PIRNR" id="PIRNR000185"/>
    </source>
</evidence>
<dbReference type="Proteomes" id="UP000256845">
    <property type="component" value="Unassembled WGS sequence"/>
</dbReference>
<dbReference type="InterPro" id="IPR006097">
    <property type="entry name" value="Glu/Leu/Phe/Val/Trp_DH_dimer"/>
</dbReference>
<keyword evidence="5" id="KW-0547">Nucleotide-binding</keyword>
<dbReference type="GO" id="GO:0000166">
    <property type="term" value="F:nucleotide binding"/>
    <property type="evidence" value="ECO:0007669"/>
    <property type="project" value="UniProtKB-KW"/>
</dbReference>
<evidence type="ECO:0000313" key="10">
    <source>
        <dbReference type="Proteomes" id="UP000256845"/>
    </source>
</evidence>
<dbReference type="PROSITE" id="PS00074">
    <property type="entry name" value="GLFV_DEHYDROGENASE"/>
    <property type="match status" value="1"/>
</dbReference>
<dbReference type="EMBL" id="QRDW01000002">
    <property type="protein sequence ID" value="RED52392.1"/>
    <property type="molecule type" value="Genomic_DNA"/>
</dbReference>
<keyword evidence="10" id="KW-1185">Reference proteome</keyword>
<dbReference type="Pfam" id="PF02812">
    <property type="entry name" value="ELFV_dehydrog_N"/>
    <property type="match status" value="1"/>
</dbReference>
<accession>A0A3D9HSC0</accession>
<dbReference type="Pfam" id="PF00208">
    <property type="entry name" value="ELFV_dehydrog"/>
    <property type="match status" value="1"/>
</dbReference>
<feature type="site" description="Important for catalysis" evidence="6">
    <location>
        <position position="140"/>
    </location>
</feature>
<dbReference type="RefSeq" id="WP_115935928.1">
    <property type="nucleotide sequence ID" value="NZ_QRDW01000002.1"/>
</dbReference>